<protein>
    <recommendedName>
        <fullName evidence="3">Right handed beta helix domain-containing protein</fullName>
    </recommendedName>
</protein>
<feature type="non-terminal residue" evidence="1">
    <location>
        <position position="1"/>
    </location>
</feature>
<comment type="caution">
    <text evidence="1">The sequence shown here is derived from an EMBL/GenBank/DDBJ whole genome shotgun (WGS) entry which is preliminary data.</text>
</comment>
<gene>
    <name evidence="1" type="ORF">HWQ67_14985</name>
</gene>
<organism evidence="1 2">
    <name type="scientific">Candidatus Magnetobacterium casense</name>
    <dbReference type="NCBI Taxonomy" id="1455061"/>
    <lineage>
        <taxon>Bacteria</taxon>
        <taxon>Pseudomonadati</taxon>
        <taxon>Nitrospirota</taxon>
        <taxon>Thermodesulfovibrionia</taxon>
        <taxon>Thermodesulfovibrionales</taxon>
        <taxon>Candidatus Magnetobacteriaceae</taxon>
        <taxon>Candidatus Magnetobacterium</taxon>
    </lineage>
</organism>
<evidence type="ECO:0008006" key="3">
    <source>
        <dbReference type="Google" id="ProtNLM"/>
    </source>
</evidence>
<keyword evidence="2" id="KW-1185">Reference proteome</keyword>
<dbReference type="Proteomes" id="UP001196980">
    <property type="component" value="Unassembled WGS sequence"/>
</dbReference>
<accession>A0ABS6S224</accession>
<proteinExistence type="predicted"/>
<dbReference type="RefSeq" id="WP_218253502.1">
    <property type="nucleotide sequence ID" value="NZ_JABXWD010000372.1"/>
</dbReference>
<name>A0ABS6S224_9BACT</name>
<reference evidence="1 2" key="1">
    <citation type="journal article" date="2020" name="J Geophys Res Biogeosci">
        <title>Magnetotaxis as an Adaptation to Enable Bacterial Shuttling of Microbial Sulfur and Sulfur Cycling Across Aquatic Oxic#Anoxic Interfaces.</title>
        <authorList>
            <person name="Li J."/>
            <person name="Liu P."/>
            <person name="Wang J."/>
            <person name="Roberts A.P."/>
            <person name="Pan Y."/>
        </authorList>
    </citation>
    <scope>NUCLEOTIDE SEQUENCE [LARGE SCALE GENOMIC DNA]</scope>
    <source>
        <strain evidence="1 2">MYR-1_YQ</strain>
    </source>
</reference>
<evidence type="ECO:0000313" key="1">
    <source>
        <dbReference type="EMBL" id="MBV6342890.1"/>
    </source>
</evidence>
<evidence type="ECO:0000313" key="2">
    <source>
        <dbReference type="Proteomes" id="UP001196980"/>
    </source>
</evidence>
<sequence>DLPAGGGKIVVFGGTYDFDVNVTRAIGNVIWEGVGYASYISRDGVNACITAGGSNWVFQDIRFDAGGVSGGQLIGCWIGSEHYAIDMVKTGGYDVVITKDANSEYYTAKSSDGTIYTSGNSAYTVIQSTLNSLVTSGVGTHSASCIRGKRILLREDGNQTSWESAWSLGTSQIQVPPLQNTVFDTRGVHIGTSGTSAFKFDSTMDSSINLGVVTSTTKSPILIKPTHAGPDGLTIFTINDFMVSSAVVLTAQSGSSACIELDPDNGDIIYNTFTANDIHNGDYGVYIQNDAANGVYGNTFNIPRIKGCDVAIRDGDPGCTNHYGNEWNVYIGSADEIGIAAYGGTNVWNVRCADGIAVAGEALHFYSGANDNQVTLNGFAEAIGYTDDGILNRFYGRNLDVSDYRGTFKDLAYSGTREAFYPCTFGDPDFIAYDVIPGALINAEGENGYIVVAVPDDFTSLVSAKIVWMPIAAAGTTMITSVSTVYGSSGQGYNTHAASGTMSRVNVQTNYWYEDNISSTLSSLAANDCIGIRAARPIGSVANTQAMIYGLRLTYVFTRP</sequence>
<dbReference type="EMBL" id="JABXWD010000372">
    <property type="protein sequence ID" value="MBV6342890.1"/>
    <property type="molecule type" value="Genomic_DNA"/>
</dbReference>